<protein>
    <submittedName>
        <fullName evidence="2">Uncharacterized protein</fullName>
    </submittedName>
</protein>
<organism evidence="2 3">
    <name type="scientific">Senna tora</name>
    <dbReference type="NCBI Taxonomy" id="362788"/>
    <lineage>
        <taxon>Eukaryota</taxon>
        <taxon>Viridiplantae</taxon>
        <taxon>Streptophyta</taxon>
        <taxon>Embryophyta</taxon>
        <taxon>Tracheophyta</taxon>
        <taxon>Spermatophyta</taxon>
        <taxon>Magnoliopsida</taxon>
        <taxon>eudicotyledons</taxon>
        <taxon>Gunneridae</taxon>
        <taxon>Pentapetalae</taxon>
        <taxon>rosids</taxon>
        <taxon>fabids</taxon>
        <taxon>Fabales</taxon>
        <taxon>Fabaceae</taxon>
        <taxon>Caesalpinioideae</taxon>
        <taxon>Cassia clade</taxon>
        <taxon>Senna</taxon>
    </lineage>
</organism>
<sequence length="73" mass="8252">MAKANGDPSLKELFSNLHELPDGEKNPQPHELADDRKNPQHSDGRKNPQHNDWKPHARMKQATSSHPKQAKIA</sequence>
<evidence type="ECO:0000313" key="3">
    <source>
        <dbReference type="Proteomes" id="UP000634136"/>
    </source>
</evidence>
<gene>
    <name evidence="2" type="ORF">G2W53_004033</name>
</gene>
<dbReference type="AlphaFoldDB" id="A0A834XB29"/>
<feature type="region of interest" description="Disordered" evidence="1">
    <location>
        <begin position="1"/>
        <end position="73"/>
    </location>
</feature>
<dbReference type="EMBL" id="JAAIUW010000002">
    <property type="protein sequence ID" value="KAF7841735.1"/>
    <property type="molecule type" value="Genomic_DNA"/>
</dbReference>
<evidence type="ECO:0000256" key="1">
    <source>
        <dbReference type="SAM" id="MobiDB-lite"/>
    </source>
</evidence>
<name>A0A834XB29_9FABA</name>
<accession>A0A834XB29</accession>
<keyword evidence="3" id="KW-1185">Reference proteome</keyword>
<dbReference type="Proteomes" id="UP000634136">
    <property type="component" value="Unassembled WGS sequence"/>
</dbReference>
<proteinExistence type="predicted"/>
<reference evidence="2" key="1">
    <citation type="submission" date="2020-09" db="EMBL/GenBank/DDBJ databases">
        <title>Genome-Enabled Discovery of Anthraquinone Biosynthesis in Senna tora.</title>
        <authorList>
            <person name="Kang S.-H."/>
            <person name="Pandey R.P."/>
            <person name="Lee C.-M."/>
            <person name="Sim J.-S."/>
            <person name="Jeong J.-T."/>
            <person name="Choi B.-S."/>
            <person name="Jung M."/>
            <person name="Ginzburg D."/>
            <person name="Zhao K."/>
            <person name="Won S.Y."/>
            <person name="Oh T.-J."/>
            <person name="Yu Y."/>
            <person name="Kim N.-H."/>
            <person name="Lee O.R."/>
            <person name="Lee T.-H."/>
            <person name="Bashyal P."/>
            <person name="Kim T.-S."/>
            <person name="Lee W.-H."/>
            <person name="Kawkins C."/>
            <person name="Kim C.-K."/>
            <person name="Kim J.S."/>
            <person name="Ahn B.O."/>
            <person name="Rhee S.Y."/>
            <person name="Sohng J.K."/>
        </authorList>
    </citation>
    <scope>NUCLEOTIDE SEQUENCE</scope>
    <source>
        <tissue evidence="2">Leaf</tissue>
    </source>
</reference>
<feature type="compositionally biased region" description="Basic and acidic residues" evidence="1">
    <location>
        <begin position="19"/>
        <end position="55"/>
    </location>
</feature>
<evidence type="ECO:0000313" key="2">
    <source>
        <dbReference type="EMBL" id="KAF7841735.1"/>
    </source>
</evidence>
<comment type="caution">
    <text evidence="2">The sequence shown here is derived from an EMBL/GenBank/DDBJ whole genome shotgun (WGS) entry which is preliminary data.</text>
</comment>